<dbReference type="Pfam" id="PF00583">
    <property type="entry name" value="Acetyltransf_1"/>
    <property type="match status" value="1"/>
</dbReference>
<keyword evidence="3" id="KW-1185">Reference proteome</keyword>
<accession>A0A246IY28</accession>
<sequence>MSSMTPAALDALARRAEQAGLNAASAPREAQVDGWLLRLSPGKAKRSRCVNALAAGSLPLDEVLRRCRAAFDRAGLPLMLRLTPFSQPVDLDGQLAAMGWRDFDPADVMVLPSLDAFGDAGGLTPLAPAAYADLIGTLRGSSATEIDGHARRLEQATVRHQAFKMTRDGELLACGQVAIDTAGDLASEGGIAGLFDIFTPEDQRGRGHGWRLCAALLAEARRQGASSAYLQVGAANDVARRLYGRLGFLQAYRYHFRSDDPRAWA</sequence>
<evidence type="ECO:0000313" key="2">
    <source>
        <dbReference type="EMBL" id="OWQ85115.1"/>
    </source>
</evidence>
<dbReference type="Proteomes" id="UP000197468">
    <property type="component" value="Unassembled WGS sequence"/>
</dbReference>
<dbReference type="InterPro" id="IPR016181">
    <property type="entry name" value="Acyl_CoA_acyltransferase"/>
</dbReference>
<evidence type="ECO:0000313" key="3">
    <source>
        <dbReference type="Proteomes" id="UP000197468"/>
    </source>
</evidence>
<dbReference type="GO" id="GO:0016747">
    <property type="term" value="F:acyltransferase activity, transferring groups other than amino-acyl groups"/>
    <property type="evidence" value="ECO:0007669"/>
    <property type="project" value="InterPro"/>
</dbReference>
<dbReference type="PROSITE" id="PS51186">
    <property type="entry name" value="GNAT"/>
    <property type="match status" value="1"/>
</dbReference>
<proteinExistence type="predicted"/>
<dbReference type="InterPro" id="IPR000182">
    <property type="entry name" value="GNAT_dom"/>
</dbReference>
<gene>
    <name evidence="2" type="ORF">CDN99_23205</name>
</gene>
<dbReference type="Gene3D" id="3.40.630.30">
    <property type="match status" value="1"/>
</dbReference>
<reference evidence="2 3" key="1">
    <citation type="journal article" date="2008" name="Int. J. Syst. Evol. Microbiol.">
        <title>Description of Roseateles aquatilis sp. nov. and Roseateles terrae sp. nov., in the class Betaproteobacteria, and emended description of the genus Roseateles.</title>
        <authorList>
            <person name="Gomila M."/>
            <person name="Bowien B."/>
            <person name="Falsen E."/>
            <person name="Moore E.R."/>
            <person name="Lalucat J."/>
        </authorList>
    </citation>
    <scope>NUCLEOTIDE SEQUENCE [LARGE SCALE GENOMIC DNA]</scope>
    <source>
        <strain evidence="2 3">CCUG 48205</strain>
    </source>
</reference>
<feature type="domain" description="N-acetyltransferase" evidence="1">
    <location>
        <begin position="121"/>
        <end position="265"/>
    </location>
</feature>
<protein>
    <recommendedName>
        <fullName evidence="1">N-acetyltransferase domain-containing protein</fullName>
    </recommendedName>
</protein>
<dbReference type="SUPFAM" id="SSF55729">
    <property type="entry name" value="Acyl-CoA N-acyltransferases (Nat)"/>
    <property type="match status" value="1"/>
</dbReference>
<evidence type="ECO:0000259" key="1">
    <source>
        <dbReference type="PROSITE" id="PS51186"/>
    </source>
</evidence>
<dbReference type="AlphaFoldDB" id="A0A246IY28"/>
<organism evidence="2 3">
    <name type="scientific">Roseateles aquatilis</name>
    <dbReference type="NCBI Taxonomy" id="431061"/>
    <lineage>
        <taxon>Bacteria</taxon>
        <taxon>Pseudomonadati</taxon>
        <taxon>Pseudomonadota</taxon>
        <taxon>Betaproteobacteria</taxon>
        <taxon>Burkholderiales</taxon>
        <taxon>Sphaerotilaceae</taxon>
        <taxon>Roseateles</taxon>
    </lineage>
</organism>
<comment type="caution">
    <text evidence="2">The sequence shown here is derived from an EMBL/GenBank/DDBJ whole genome shotgun (WGS) entry which is preliminary data.</text>
</comment>
<dbReference type="CDD" id="cd04301">
    <property type="entry name" value="NAT_SF"/>
    <property type="match status" value="1"/>
</dbReference>
<dbReference type="EMBL" id="NIOF01000014">
    <property type="protein sequence ID" value="OWQ85115.1"/>
    <property type="molecule type" value="Genomic_DNA"/>
</dbReference>
<name>A0A246IY28_9BURK</name>